<proteinExistence type="inferred from homology"/>
<dbReference type="GO" id="GO:0006952">
    <property type="term" value="P:defense response"/>
    <property type="evidence" value="ECO:0007669"/>
    <property type="project" value="InterPro"/>
</dbReference>
<dbReference type="PANTHER" id="PTHR31745:SF1">
    <property type="entry name" value="SINGLE-STRANDED DNA-BINDING PROTEIN WHY2, MITOCHONDRIAL"/>
    <property type="match status" value="1"/>
</dbReference>
<protein>
    <submittedName>
        <fullName evidence="3">Single-stranded DNA-binding protein WHY2, mitochondrial</fullName>
    </submittedName>
</protein>
<sequence length="342" mass="38564">MLELSRLLLHSSRDRLSQKSLFKEATCDFKLLHGITTRTVMSCAMQSTARDGNSAVKMFALYSIYKGKAALSAGPRLPTFSKLKSGGYKVERRGAIMLTLWPAIGERKYDWDKRQVFALSATEVGSLISLGSKDSWEFFHDPSMLSSNAGQVRKSLSIKAHADGSGYFISLSVVNRHEFGEDNADLLNELCEGINKISVREGPKFEGKHIRFIYNIDDEIENEEDLPKTLPEGSTTKESRAFEKLHADHRQVHSIVLASITNEIQKQYERIDDVGSIMLRMQQVYAVLDRHLRYVAMKAFFGVKMIEGSSVQSDGVMMLSIVEKLKDLHADLEKEMYIDVVL</sequence>
<accession>A0AAW2TBF6</accession>
<dbReference type="AlphaFoldDB" id="A0AAW2TBF6"/>
<dbReference type="GO" id="GO:0003697">
    <property type="term" value="F:single-stranded DNA binding"/>
    <property type="evidence" value="ECO:0007669"/>
    <property type="project" value="InterPro"/>
</dbReference>
<dbReference type="Pfam" id="PF08536">
    <property type="entry name" value="Whirly"/>
    <property type="match status" value="1"/>
</dbReference>
<comment type="caution">
    <text evidence="3">The sequence shown here is derived from an EMBL/GenBank/DDBJ whole genome shotgun (WGS) entry which is preliminary data.</text>
</comment>
<dbReference type="SUPFAM" id="SSF54447">
    <property type="entry name" value="ssDNA-binding transcriptional regulator domain"/>
    <property type="match status" value="1"/>
</dbReference>
<organism evidence="3">
    <name type="scientific">Sesamum latifolium</name>
    <dbReference type="NCBI Taxonomy" id="2727402"/>
    <lineage>
        <taxon>Eukaryota</taxon>
        <taxon>Viridiplantae</taxon>
        <taxon>Streptophyta</taxon>
        <taxon>Embryophyta</taxon>
        <taxon>Tracheophyta</taxon>
        <taxon>Spermatophyta</taxon>
        <taxon>Magnoliopsida</taxon>
        <taxon>eudicotyledons</taxon>
        <taxon>Gunneridae</taxon>
        <taxon>Pentapetalae</taxon>
        <taxon>asterids</taxon>
        <taxon>lamiids</taxon>
        <taxon>Lamiales</taxon>
        <taxon>Pedaliaceae</taxon>
        <taxon>Sesamum</taxon>
    </lineage>
</organism>
<evidence type="ECO:0000256" key="1">
    <source>
        <dbReference type="ARBA" id="ARBA00006061"/>
    </source>
</evidence>
<keyword evidence="3" id="KW-0238">DNA-binding</keyword>
<name>A0AAW2TBF6_9LAMI</name>
<dbReference type="InterPro" id="IPR013742">
    <property type="entry name" value="Whirly"/>
</dbReference>
<dbReference type="PANTHER" id="PTHR31745">
    <property type="entry name" value="SINGLE-STRANDED DNA-BINDING PROTEIN WHY2, MITOCHONDRIAL"/>
    <property type="match status" value="1"/>
</dbReference>
<reference evidence="3" key="2">
    <citation type="journal article" date="2024" name="Plant">
        <title>Genomic evolution and insights into agronomic trait innovations of Sesamum species.</title>
        <authorList>
            <person name="Miao H."/>
            <person name="Wang L."/>
            <person name="Qu L."/>
            <person name="Liu H."/>
            <person name="Sun Y."/>
            <person name="Le M."/>
            <person name="Wang Q."/>
            <person name="Wei S."/>
            <person name="Zheng Y."/>
            <person name="Lin W."/>
            <person name="Duan Y."/>
            <person name="Cao H."/>
            <person name="Xiong S."/>
            <person name="Wang X."/>
            <person name="Wei L."/>
            <person name="Li C."/>
            <person name="Ma Q."/>
            <person name="Ju M."/>
            <person name="Zhao R."/>
            <person name="Li G."/>
            <person name="Mu C."/>
            <person name="Tian Q."/>
            <person name="Mei H."/>
            <person name="Zhang T."/>
            <person name="Gao T."/>
            <person name="Zhang H."/>
        </authorList>
    </citation>
    <scope>NUCLEOTIDE SEQUENCE</scope>
    <source>
        <strain evidence="3">KEN1</strain>
    </source>
</reference>
<evidence type="ECO:0000256" key="2">
    <source>
        <dbReference type="ARBA" id="ARBA00022946"/>
    </source>
</evidence>
<dbReference type="Gene3D" id="2.30.31.10">
    <property type="entry name" value="Transcriptional Coactivator Pc4, Chain A"/>
    <property type="match status" value="1"/>
</dbReference>
<reference evidence="3" key="1">
    <citation type="submission" date="2020-06" db="EMBL/GenBank/DDBJ databases">
        <authorList>
            <person name="Li T."/>
            <person name="Hu X."/>
            <person name="Zhang T."/>
            <person name="Song X."/>
            <person name="Zhang H."/>
            <person name="Dai N."/>
            <person name="Sheng W."/>
            <person name="Hou X."/>
            <person name="Wei L."/>
        </authorList>
    </citation>
    <scope>NUCLEOTIDE SEQUENCE</scope>
    <source>
        <strain evidence="3">KEN1</strain>
        <tissue evidence="3">Leaf</tissue>
    </source>
</reference>
<evidence type="ECO:0000313" key="3">
    <source>
        <dbReference type="EMBL" id="KAL0401858.1"/>
    </source>
</evidence>
<gene>
    <name evidence="3" type="ORF">Slati_4215700</name>
</gene>
<dbReference type="GO" id="GO:0006355">
    <property type="term" value="P:regulation of DNA-templated transcription"/>
    <property type="evidence" value="ECO:0007669"/>
    <property type="project" value="InterPro"/>
</dbReference>
<dbReference type="InterPro" id="IPR009044">
    <property type="entry name" value="ssDNA-bd_transcriptional_reg"/>
</dbReference>
<keyword evidence="2" id="KW-0809">Transit peptide</keyword>
<dbReference type="EMBL" id="JACGWN010000015">
    <property type="protein sequence ID" value="KAL0401858.1"/>
    <property type="molecule type" value="Genomic_DNA"/>
</dbReference>
<comment type="similarity">
    <text evidence="1">Belongs to the Whirly family.</text>
</comment>